<name>A0A0F9UV77_9ZZZZ</name>
<sequence length="123" mass="14074">MDFQINYCEAQILEMSLRGVEDKEIVNHHDLILEIGTCLIGEGNGLLEITESDLWFLRDRIQPHCKAEEHTGMDLIKRIYECLLEMTNESYVPLRTLRSIWEGSDVEGSTDQDNAESCAEPNS</sequence>
<protein>
    <submittedName>
        <fullName evidence="1">Uncharacterized protein</fullName>
    </submittedName>
</protein>
<accession>A0A0F9UV77</accession>
<dbReference type="EMBL" id="LAZR01000798">
    <property type="protein sequence ID" value="KKN57548.1"/>
    <property type="molecule type" value="Genomic_DNA"/>
</dbReference>
<evidence type="ECO:0000313" key="1">
    <source>
        <dbReference type="EMBL" id="KKN57548.1"/>
    </source>
</evidence>
<organism evidence="1">
    <name type="scientific">marine sediment metagenome</name>
    <dbReference type="NCBI Taxonomy" id="412755"/>
    <lineage>
        <taxon>unclassified sequences</taxon>
        <taxon>metagenomes</taxon>
        <taxon>ecological metagenomes</taxon>
    </lineage>
</organism>
<gene>
    <name evidence="1" type="ORF">LCGC14_0560940</name>
</gene>
<dbReference type="AlphaFoldDB" id="A0A0F9UV77"/>
<comment type="caution">
    <text evidence="1">The sequence shown here is derived from an EMBL/GenBank/DDBJ whole genome shotgun (WGS) entry which is preliminary data.</text>
</comment>
<proteinExistence type="predicted"/>
<reference evidence="1" key="1">
    <citation type="journal article" date="2015" name="Nature">
        <title>Complex archaea that bridge the gap between prokaryotes and eukaryotes.</title>
        <authorList>
            <person name="Spang A."/>
            <person name="Saw J.H."/>
            <person name="Jorgensen S.L."/>
            <person name="Zaremba-Niedzwiedzka K."/>
            <person name="Martijn J."/>
            <person name="Lind A.E."/>
            <person name="van Eijk R."/>
            <person name="Schleper C."/>
            <person name="Guy L."/>
            <person name="Ettema T.J."/>
        </authorList>
    </citation>
    <scope>NUCLEOTIDE SEQUENCE</scope>
</reference>